<keyword evidence="3 11" id="KW-0964">Secreted</keyword>
<comment type="similarity">
    <text evidence="2 11">Belongs to the peptidase M36 family.</text>
</comment>
<organism evidence="13 14">
    <name type="scientific">Armillaria novae-zelandiae</name>
    <dbReference type="NCBI Taxonomy" id="153914"/>
    <lineage>
        <taxon>Eukaryota</taxon>
        <taxon>Fungi</taxon>
        <taxon>Dikarya</taxon>
        <taxon>Basidiomycota</taxon>
        <taxon>Agaricomycotina</taxon>
        <taxon>Agaricomycetes</taxon>
        <taxon>Agaricomycetidae</taxon>
        <taxon>Agaricales</taxon>
        <taxon>Marasmiineae</taxon>
        <taxon>Physalacriaceae</taxon>
        <taxon>Armillaria</taxon>
    </lineage>
</organism>
<keyword evidence="14" id="KW-1185">Reference proteome</keyword>
<keyword evidence="4 11" id="KW-0645">Protease</keyword>
<dbReference type="GO" id="GO:0006508">
    <property type="term" value="P:proteolysis"/>
    <property type="evidence" value="ECO:0007669"/>
    <property type="project" value="UniProtKB-KW"/>
</dbReference>
<evidence type="ECO:0000256" key="3">
    <source>
        <dbReference type="ARBA" id="ARBA00022525"/>
    </source>
</evidence>
<evidence type="ECO:0000256" key="11">
    <source>
        <dbReference type="RuleBase" id="RU364017"/>
    </source>
</evidence>
<proteinExistence type="inferred from homology"/>
<comment type="subcellular location">
    <subcellularLocation>
        <location evidence="1 11">Secreted</location>
    </subcellularLocation>
</comment>
<dbReference type="AlphaFoldDB" id="A0AA39U400"/>
<dbReference type="EMBL" id="JAUEPR010000083">
    <property type="protein sequence ID" value="KAK0466575.1"/>
    <property type="molecule type" value="Genomic_DNA"/>
</dbReference>
<evidence type="ECO:0000256" key="1">
    <source>
        <dbReference type="ARBA" id="ARBA00004613"/>
    </source>
</evidence>
<dbReference type="EC" id="3.4.24.-" evidence="11"/>
<comment type="cofactor">
    <cofactor evidence="10">
        <name>Zn(2+)</name>
        <dbReference type="ChEBI" id="CHEBI:29105"/>
    </cofactor>
    <text evidence="10">Binds 1 zinc ion per subunit.</text>
</comment>
<evidence type="ECO:0000256" key="2">
    <source>
        <dbReference type="ARBA" id="ARBA00006006"/>
    </source>
</evidence>
<evidence type="ECO:0000256" key="9">
    <source>
        <dbReference type="ARBA" id="ARBA00023145"/>
    </source>
</evidence>
<dbReference type="Gene3D" id="1.10.390.10">
    <property type="entry name" value="Neutral Protease Domain 2"/>
    <property type="match status" value="1"/>
</dbReference>
<dbReference type="InterPro" id="IPR001842">
    <property type="entry name" value="Peptidase_M36"/>
</dbReference>
<evidence type="ECO:0000256" key="4">
    <source>
        <dbReference type="ARBA" id="ARBA00022670"/>
    </source>
</evidence>
<evidence type="ECO:0000313" key="14">
    <source>
        <dbReference type="Proteomes" id="UP001175227"/>
    </source>
</evidence>
<feature type="binding site" evidence="10">
    <location>
        <position position="39"/>
    </location>
    <ligand>
        <name>Zn(2+)</name>
        <dbReference type="ChEBI" id="CHEBI:29105"/>
        <note>catalytic</note>
    </ligand>
</feature>
<dbReference type="GO" id="GO:0005615">
    <property type="term" value="C:extracellular space"/>
    <property type="evidence" value="ECO:0007669"/>
    <property type="project" value="InterPro"/>
</dbReference>
<dbReference type="GO" id="GO:0004222">
    <property type="term" value="F:metalloendopeptidase activity"/>
    <property type="evidence" value="ECO:0007669"/>
    <property type="project" value="InterPro"/>
</dbReference>
<dbReference type="Proteomes" id="UP001175227">
    <property type="component" value="Unassembled WGS sequence"/>
</dbReference>
<name>A0AA39U400_9AGAR</name>
<dbReference type="SUPFAM" id="SSF55486">
    <property type="entry name" value="Metalloproteases ('zincins'), catalytic domain"/>
    <property type="match status" value="1"/>
</dbReference>
<evidence type="ECO:0000256" key="5">
    <source>
        <dbReference type="ARBA" id="ARBA00022723"/>
    </source>
</evidence>
<evidence type="ECO:0000256" key="10">
    <source>
        <dbReference type="PIRSR" id="PIRSR601842-2"/>
    </source>
</evidence>
<accession>A0AA39U400</accession>
<evidence type="ECO:0000256" key="6">
    <source>
        <dbReference type="ARBA" id="ARBA00022801"/>
    </source>
</evidence>
<evidence type="ECO:0000256" key="7">
    <source>
        <dbReference type="ARBA" id="ARBA00022833"/>
    </source>
</evidence>
<gene>
    <name evidence="13" type="ORF">IW261DRAFT_1574489</name>
</gene>
<keyword evidence="12" id="KW-0472">Membrane</keyword>
<keyword evidence="5 10" id="KW-0479">Metal-binding</keyword>
<evidence type="ECO:0000256" key="12">
    <source>
        <dbReference type="SAM" id="Phobius"/>
    </source>
</evidence>
<dbReference type="Pfam" id="PF02128">
    <property type="entry name" value="Peptidase_M36"/>
    <property type="match status" value="1"/>
</dbReference>
<keyword evidence="12" id="KW-0812">Transmembrane</keyword>
<dbReference type="InterPro" id="IPR050371">
    <property type="entry name" value="Fungal_virulence_M36"/>
</dbReference>
<sequence length="191" mass="21404">MVLIPEHSLKLAVAPKEAFSKYVSITIDLRTIEASGIGEGWLDGMAEWTEQKSGNITDFVTGTWVVDNPAGVRTHPYSTDPSVNPFRYSSLVTLQEIHGKRFPSNRDAYLDVGLAIGEVWVNILVIPLVSPGFSVLIIYPFRKWWLHGTHRFKQTWIAITALTSAFFGRLLRAGWEYAANYEDDGTVPDGY</sequence>
<feature type="transmembrane region" description="Helical" evidence="12">
    <location>
        <begin position="119"/>
        <end position="141"/>
    </location>
</feature>
<evidence type="ECO:0000256" key="8">
    <source>
        <dbReference type="ARBA" id="ARBA00023049"/>
    </source>
</evidence>
<keyword evidence="9 11" id="KW-0865">Zymogen</keyword>
<dbReference type="InterPro" id="IPR027268">
    <property type="entry name" value="Peptidase_M4/M1_CTD_sf"/>
</dbReference>
<keyword evidence="8 11" id="KW-0482">Metalloprotease</keyword>
<dbReference type="PANTHER" id="PTHR33478:SF1">
    <property type="entry name" value="EXTRACELLULAR METALLOPROTEINASE MEP"/>
    <property type="match status" value="1"/>
</dbReference>
<dbReference type="PANTHER" id="PTHR33478">
    <property type="entry name" value="EXTRACELLULAR METALLOPROTEINASE MEP"/>
    <property type="match status" value="1"/>
</dbReference>
<keyword evidence="12" id="KW-1133">Transmembrane helix</keyword>
<reference evidence="13" key="1">
    <citation type="submission" date="2023-06" db="EMBL/GenBank/DDBJ databases">
        <authorList>
            <consortium name="Lawrence Berkeley National Laboratory"/>
            <person name="Ahrendt S."/>
            <person name="Sahu N."/>
            <person name="Indic B."/>
            <person name="Wong-Bajracharya J."/>
            <person name="Merenyi Z."/>
            <person name="Ke H.-M."/>
            <person name="Monk M."/>
            <person name="Kocsube S."/>
            <person name="Drula E."/>
            <person name="Lipzen A."/>
            <person name="Balint B."/>
            <person name="Henrissat B."/>
            <person name="Andreopoulos B."/>
            <person name="Martin F.M."/>
            <person name="Harder C.B."/>
            <person name="Rigling D."/>
            <person name="Ford K.L."/>
            <person name="Foster G.D."/>
            <person name="Pangilinan J."/>
            <person name="Papanicolaou A."/>
            <person name="Barry K."/>
            <person name="LaButti K."/>
            <person name="Viragh M."/>
            <person name="Koriabine M."/>
            <person name="Yan M."/>
            <person name="Riley R."/>
            <person name="Champramary S."/>
            <person name="Plett K.L."/>
            <person name="Tsai I.J."/>
            <person name="Slot J."/>
            <person name="Sipos G."/>
            <person name="Plett J."/>
            <person name="Nagy L.G."/>
            <person name="Grigoriev I.V."/>
        </authorList>
    </citation>
    <scope>NUCLEOTIDE SEQUENCE</scope>
    <source>
        <strain evidence="13">ICMP 16352</strain>
    </source>
</reference>
<comment type="caution">
    <text evidence="13">The sequence shown here is derived from an EMBL/GenBank/DDBJ whole genome shotgun (WGS) entry which is preliminary data.</text>
</comment>
<keyword evidence="7 10" id="KW-0862">Zinc</keyword>
<keyword evidence="6 11" id="KW-0378">Hydrolase</keyword>
<dbReference type="GO" id="GO:0008270">
    <property type="term" value="F:zinc ion binding"/>
    <property type="evidence" value="ECO:0007669"/>
    <property type="project" value="InterPro"/>
</dbReference>
<protein>
    <recommendedName>
        <fullName evidence="11">Extracellular metalloproteinase</fullName>
        <ecNumber evidence="11">3.4.24.-</ecNumber>
    </recommendedName>
    <alternativeName>
        <fullName evidence="11">Fungalysin</fullName>
    </alternativeName>
</protein>
<evidence type="ECO:0000313" key="13">
    <source>
        <dbReference type="EMBL" id="KAK0466575.1"/>
    </source>
</evidence>